<sequence length="89" mass="9634">MLRGFSQFRLGCDGQTSGGQDQGPRRCGGEAEDAEIWEKRGGPSRKALWSVSGRTNHAGKTICTHLIRATADRSSAFQMGLNRSPRAAQ</sequence>
<organism evidence="2 3">
    <name type="scientific">Henosepilachna vigintioctopunctata</name>
    <dbReference type="NCBI Taxonomy" id="420089"/>
    <lineage>
        <taxon>Eukaryota</taxon>
        <taxon>Metazoa</taxon>
        <taxon>Ecdysozoa</taxon>
        <taxon>Arthropoda</taxon>
        <taxon>Hexapoda</taxon>
        <taxon>Insecta</taxon>
        <taxon>Pterygota</taxon>
        <taxon>Neoptera</taxon>
        <taxon>Endopterygota</taxon>
        <taxon>Coleoptera</taxon>
        <taxon>Polyphaga</taxon>
        <taxon>Cucujiformia</taxon>
        <taxon>Coccinelloidea</taxon>
        <taxon>Coccinellidae</taxon>
        <taxon>Epilachninae</taxon>
        <taxon>Epilachnini</taxon>
        <taxon>Henosepilachna</taxon>
    </lineage>
</organism>
<comment type="caution">
    <text evidence="2">The sequence shown here is derived from an EMBL/GenBank/DDBJ whole genome shotgun (WGS) entry which is preliminary data.</text>
</comment>
<name>A0AAW1VGS4_9CUCU</name>
<gene>
    <name evidence="2" type="ORF">WA026_014656</name>
</gene>
<reference evidence="2 3" key="1">
    <citation type="submission" date="2023-03" db="EMBL/GenBank/DDBJ databases">
        <title>Genome insight into feeding habits of ladybird beetles.</title>
        <authorList>
            <person name="Li H.-S."/>
            <person name="Huang Y.-H."/>
            <person name="Pang H."/>
        </authorList>
    </citation>
    <scope>NUCLEOTIDE SEQUENCE [LARGE SCALE GENOMIC DNA]</scope>
    <source>
        <strain evidence="2">SYSU_2023b</strain>
        <tissue evidence="2">Whole body</tissue>
    </source>
</reference>
<keyword evidence="3" id="KW-1185">Reference proteome</keyword>
<dbReference type="EMBL" id="JARQZJ010000128">
    <property type="protein sequence ID" value="KAK9891419.1"/>
    <property type="molecule type" value="Genomic_DNA"/>
</dbReference>
<feature type="region of interest" description="Disordered" evidence="1">
    <location>
        <begin position="1"/>
        <end position="32"/>
    </location>
</feature>
<evidence type="ECO:0000256" key="1">
    <source>
        <dbReference type="SAM" id="MobiDB-lite"/>
    </source>
</evidence>
<protein>
    <submittedName>
        <fullName evidence="2">Uncharacterized protein</fullName>
    </submittedName>
</protein>
<evidence type="ECO:0000313" key="3">
    <source>
        <dbReference type="Proteomes" id="UP001431783"/>
    </source>
</evidence>
<evidence type="ECO:0000313" key="2">
    <source>
        <dbReference type="EMBL" id="KAK9891419.1"/>
    </source>
</evidence>
<proteinExistence type="predicted"/>
<dbReference type="AlphaFoldDB" id="A0AAW1VGS4"/>
<accession>A0AAW1VGS4</accession>
<dbReference type="Proteomes" id="UP001431783">
    <property type="component" value="Unassembled WGS sequence"/>
</dbReference>